<reference evidence="1 2" key="1">
    <citation type="submission" date="2020-07" db="EMBL/GenBank/DDBJ databases">
        <title>Comparative genomics of pyrophilous fungi reveals a link between fire events and developmental genes.</title>
        <authorList>
            <consortium name="DOE Joint Genome Institute"/>
            <person name="Steindorff A.S."/>
            <person name="Carver A."/>
            <person name="Calhoun S."/>
            <person name="Stillman K."/>
            <person name="Liu H."/>
            <person name="Lipzen A."/>
            <person name="Pangilinan J."/>
            <person name="Labutti K."/>
            <person name="Bruns T.D."/>
            <person name="Grigoriev I.V."/>
        </authorList>
    </citation>
    <scope>NUCLEOTIDE SEQUENCE [LARGE SCALE GENOMIC DNA]</scope>
    <source>
        <strain evidence="1 2">CBS 144469</strain>
    </source>
</reference>
<dbReference type="OrthoDB" id="3041043at2759"/>
<keyword evidence="2" id="KW-1185">Reference proteome</keyword>
<evidence type="ECO:0000313" key="1">
    <source>
        <dbReference type="EMBL" id="KAF6742483.1"/>
    </source>
</evidence>
<comment type="caution">
    <text evidence="1">The sequence shown here is derived from an EMBL/GenBank/DDBJ whole genome shotgun (WGS) entry which is preliminary data.</text>
</comment>
<gene>
    <name evidence="1" type="ORF">DFP72DRAFT_830471</name>
</gene>
<protein>
    <submittedName>
        <fullName evidence="1">Uncharacterized protein</fullName>
    </submittedName>
</protein>
<organism evidence="1 2">
    <name type="scientific">Ephemerocybe angulata</name>
    <dbReference type="NCBI Taxonomy" id="980116"/>
    <lineage>
        <taxon>Eukaryota</taxon>
        <taxon>Fungi</taxon>
        <taxon>Dikarya</taxon>
        <taxon>Basidiomycota</taxon>
        <taxon>Agaricomycotina</taxon>
        <taxon>Agaricomycetes</taxon>
        <taxon>Agaricomycetidae</taxon>
        <taxon>Agaricales</taxon>
        <taxon>Agaricineae</taxon>
        <taxon>Psathyrellaceae</taxon>
        <taxon>Ephemerocybe</taxon>
    </lineage>
</organism>
<evidence type="ECO:0000313" key="2">
    <source>
        <dbReference type="Proteomes" id="UP000521943"/>
    </source>
</evidence>
<dbReference type="Proteomes" id="UP000521943">
    <property type="component" value="Unassembled WGS sequence"/>
</dbReference>
<dbReference type="EMBL" id="JACGCI010000182">
    <property type="protein sequence ID" value="KAF6742483.1"/>
    <property type="molecule type" value="Genomic_DNA"/>
</dbReference>
<dbReference type="AlphaFoldDB" id="A0A8H6H8R8"/>
<name>A0A8H6H8R8_9AGAR</name>
<accession>A0A8H6H8R8</accession>
<proteinExistence type="predicted"/>
<sequence length="262" mass="29719">MVLFDTIAITDLINLASSSSLLREIANIYKDMTWRIDVFLSTWFKTPLVFRSVLAFTGAVVSGSQAIQFLDRMEPAVSSDLDILTRIGGVLSLVNYLEEEGYRRVERDAGRQEEYPLLADVCALSSTAQFCRGGGKHGIVAIFDFEKEVPREIYGVNRLKVQVVAVVQNPIRHIMFSYHSTGVMNYISHDEAVSVFPISTFVDRVSYPSSRFDLGSDWNPAWKLKYEARGFHFDIESLNPMILLGKRFVKDQHCWVIPHEGK</sequence>